<dbReference type="Proteomes" id="UP000298493">
    <property type="component" value="Unassembled WGS sequence"/>
</dbReference>
<dbReference type="AlphaFoldDB" id="A0A4Z1NS02"/>
<feature type="region of interest" description="Disordered" evidence="1">
    <location>
        <begin position="27"/>
        <end position="69"/>
    </location>
</feature>
<proteinExistence type="predicted"/>
<evidence type="ECO:0000313" key="3">
    <source>
        <dbReference type="Proteomes" id="UP000298493"/>
    </source>
</evidence>
<protein>
    <submittedName>
        <fullName evidence="2">Uncharacterized protein</fullName>
    </submittedName>
</protein>
<evidence type="ECO:0000256" key="1">
    <source>
        <dbReference type="SAM" id="MobiDB-lite"/>
    </source>
</evidence>
<evidence type="ECO:0000313" key="2">
    <source>
        <dbReference type="EMBL" id="TID15967.1"/>
    </source>
</evidence>
<keyword evidence="3" id="KW-1185">Reference proteome</keyword>
<name>A0A4Z1NS02_9PEZI</name>
<sequence length="102" mass="11401">MNTFSPLISIQPDTPISVNRHAAAHLRNPTPASVVRPRSQAGQAAKSGRTGREVRPRRQAAKSGREYKQGTPMLFPLFQPILIPQHLHFRGPRPLSIHGRHF</sequence>
<comment type="caution">
    <text evidence="2">The sequence shown here is derived from an EMBL/GenBank/DDBJ whole genome shotgun (WGS) entry which is preliminary data.</text>
</comment>
<gene>
    <name evidence="2" type="ORF">E6O75_ATG09025</name>
</gene>
<organism evidence="2 3">
    <name type="scientific">Venturia nashicola</name>
    <dbReference type="NCBI Taxonomy" id="86259"/>
    <lineage>
        <taxon>Eukaryota</taxon>
        <taxon>Fungi</taxon>
        <taxon>Dikarya</taxon>
        <taxon>Ascomycota</taxon>
        <taxon>Pezizomycotina</taxon>
        <taxon>Dothideomycetes</taxon>
        <taxon>Pleosporomycetidae</taxon>
        <taxon>Venturiales</taxon>
        <taxon>Venturiaceae</taxon>
        <taxon>Venturia</taxon>
    </lineage>
</organism>
<reference evidence="2 3" key="1">
    <citation type="submission" date="2019-04" db="EMBL/GenBank/DDBJ databases">
        <title>High contiguity whole genome sequence and gene annotation resource for two Venturia nashicola isolates.</title>
        <authorList>
            <person name="Prokchorchik M."/>
            <person name="Won K."/>
            <person name="Lee Y."/>
            <person name="Choi E.D."/>
            <person name="Segonzac C."/>
            <person name="Sohn K.H."/>
        </authorList>
    </citation>
    <scope>NUCLEOTIDE SEQUENCE [LARGE SCALE GENOMIC DNA]</scope>
    <source>
        <strain evidence="2 3">PRI2</strain>
    </source>
</reference>
<accession>A0A4Z1NS02</accession>
<dbReference type="EMBL" id="SNSC02000019">
    <property type="protein sequence ID" value="TID15967.1"/>
    <property type="molecule type" value="Genomic_DNA"/>
</dbReference>